<proteinExistence type="predicted"/>
<protein>
    <submittedName>
        <fullName evidence="1">Uncharacterized protein</fullName>
    </submittedName>
</protein>
<organism evidence="1 2">
    <name type="scientific">Pyricularia oryzae</name>
    <name type="common">Rice blast fungus</name>
    <name type="synonym">Magnaporthe oryzae</name>
    <dbReference type="NCBI Taxonomy" id="318829"/>
    <lineage>
        <taxon>Eukaryota</taxon>
        <taxon>Fungi</taxon>
        <taxon>Dikarya</taxon>
        <taxon>Ascomycota</taxon>
        <taxon>Pezizomycotina</taxon>
        <taxon>Sordariomycetes</taxon>
        <taxon>Sordariomycetidae</taxon>
        <taxon>Magnaporthales</taxon>
        <taxon>Pyriculariaceae</taxon>
        <taxon>Pyricularia</taxon>
    </lineage>
</organism>
<dbReference type="EMBL" id="CP034207">
    <property type="protein sequence ID" value="QBZ60920.1"/>
    <property type="molecule type" value="Genomic_DNA"/>
</dbReference>
<sequence>MWSRAWRARLTVSSSARASCRRSVPLQDEWIGYESTAPSRQFQVGAAVAAVGGAGTVIVTTRSGSPPPAGRATAVAARDAASMMLDVFILSESCCRCRILVAMVSRVEFGKTGREAARRDGFNVHWTDLKLEMATDLDVAR</sequence>
<evidence type="ECO:0000313" key="2">
    <source>
        <dbReference type="Proteomes" id="UP000294847"/>
    </source>
</evidence>
<evidence type="ECO:0000313" key="1">
    <source>
        <dbReference type="EMBL" id="QBZ60920.1"/>
    </source>
</evidence>
<name>A0A4P7NGB4_PYROR</name>
<gene>
    <name evidence="1" type="ORF">PoMZ_07864</name>
</gene>
<reference evidence="1 2" key="1">
    <citation type="journal article" date="2019" name="Mol. Biol. Evol.">
        <title>Blast fungal genomes show frequent chromosomal changes, gene gains and losses, and effector gene turnover.</title>
        <authorList>
            <person name="Gomez Luciano L.B."/>
            <person name="Jason Tsai I."/>
            <person name="Chuma I."/>
            <person name="Tosa Y."/>
            <person name="Chen Y.H."/>
            <person name="Li J.Y."/>
            <person name="Li M.Y."/>
            <person name="Jade Lu M.Y."/>
            <person name="Nakayashiki H."/>
            <person name="Li W.H."/>
        </authorList>
    </citation>
    <scope>NUCLEOTIDE SEQUENCE [LARGE SCALE GENOMIC DNA]</scope>
    <source>
        <strain evidence="1">MZ5-1-6</strain>
    </source>
</reference>
<dbReference type="AlphaFoldDB" id="A0A4P7NGB4"/>
<accession>A0A4P7NGB4</accession>
<dbReference type="Proteomes" id="UP000294847">
    <property type="component" value="Chromosome 4"/>
</dbReference>